<dbReference type="EMBL" id="JBHSGB010000017">
    <property type="protein sequence ID" value="MFC4656608.1"/>
    <property type="molecule type" value="Genomic_DNA"/>
</dbReference>
<comment type="similarity">
    <text evidence="2">Belongs to the ABC-4 integral membrane protein family. LolC/E subfamily.</text>
</comment>
<dbReference type="InterPro" id="IPR051447">
    <property type="entry name" value="Lipoprotein-release_system"/>
</dbReference>
<evidence type="ECO:0000256" key="1">
    <source>
        <dbReference type="ARBA" id="ARBA00004651"/>
    </source>
</evidence>
<evidence type="ECO:0000256" key="6">
    <source>
        <dbReference type="ARBA" id="ARBA00022989"/>
    </source>
</evidence>
<feature type="domain" description="MacB-like periplasmic core" evidence="10">
    <location>
        <begin position="28"/>
        <end position="238"/>
    </location>
</feature>
<feature type="transmembrane region" description="Helical" evidence="8">
    <location>
        <begin position="348"/>
        <end position="368"/>
    </location>
</feature>
<feature type="domain" description="ABC3 transporter permease C-terminal" evidence="9">
    <location>
        <begin position="274"/>
        <end position="407"/>
    </location>
</feature>
<dbReference type="PANTHER" id="PTHR30489">
    <property type="entry name" value="LIPOPROTEIN-RELEASING SYSTEM TRANSMEMBRANE PROTEIN LOLE"/>
    <property type="match status" value="1"/>
</dbReference>
<keyword evidence="4" id="KW-1003">Cell membrane</keyword>
<dbReference type="Pfam" id="PF02687">
    <property type="entry name" value="FtsX"/>
    <property type="match status" value="1"/>
</dbReference>
<keyword evidence="3" id="KW-0813">Transport</keyword>
<dbReference type="Proteomes" id="UP001595962">
    <property type="component" value="Unassembled WGS sequence"/>
</dbReference>
<evidence type="ECO:0000256" key="5">
    <source>
        <dbReference type="ARBA" id="ARBA00022692"/>
    </source>
</evidence>
<sequence length="414" mass="44932">MASLSWQLAQRYRHSRNSNAFIRFISASSTIGIGLGVAILILALSVMNGFEQALRTQLLAVIPHIELQAVDKPILHWQKKLPALVKQPGIVAGAPYIKTNTLMRIGAQVKAASLRGIDPKLEQGVSELQRFLKAGSLDQLTAQQIVLGQGVAKELGAWIGDEVQLMLPQQNSDGSLASHKHVSLTVAAIVGMGGQMDYQQSWVQLDALAGWLNYPPGAVQGLAFKVQDVFAAPRLSRELGNQLSGKDYVYMLDWVRSQGHLYHDIQMVRSILYLVLVLVLAVACFNIVATLVMAVREKQSDIAILLTMGMPRGAVVKAFMWLGWLNGLVGTLVGAAVGLLLAWQIENLFAALTSWTGFVLLDPSIYFVNYVPSKIDPLQVLLTVGVALVLSLLATLYPAIQASRVQPAVVLGRS</sequence>
<comment type="caution">
    <text evidence="11">The sequence shown here is derived from an EMBL/GenBank/DDBJ whole genome shotgun (WGS) entry which is preliminary data.</text>
</comment>
<keyword evidence="5 8" id="KW-0812">Transmembrane</keyword>
<dbReference type="RefSeq" id="WP_377335828.1">
    <property type="nucleotide sequence ID" value="NZ_JBHSGB010000017.1"/>
</dbReference>
<evidence type="ECO:0000259" key="9">
    <source>
        <dbReference type="Pfam" id="PF02687"/>
    </source>
</evidence>
<evidence type="ECO:0000256" key="2">
    <source>
        <dbReference type="ARBA" id="ARBA00005236"/>
    </source>
</evidence>
<feature type="transmembrane region" description="Helical" evidence="8">
    <location>
        <begin position="316"/>
        <end position="342"/>
    </location>
</feature>
<accession>A0ABV9JQR8</accession>
<dbReference type="Pfam" id="PF12704">
    <property type="entry name" value="MacB_PCD"/>
    <property type="match status" value="1"/>
</dbReference>
<evidence type="ECO:0000259" key="10">
    <source>
        <dbReference type="Pfam" id="PF12704"/>
    </source>
</evidence>
<dbReference type="PANTHER" id="PTHR30489:SF0">
    <property type="entry name" value="LIPOPROTEIN-RELEASING SYSTEM TRANSMEMBRANE PROTEIN LOLE"/>
    <property type="match status" value="1"/>
</dbReference>
<name>A0ABV9JQR8_9GAMM</name>
<keyword evidence="7 8" id="KW-0472">Membrane</keyword>
<dbReference type="NCBIfam" id="TIGR02212">
    <property type="entry name" value="lolCE"/>
    <property type="match status" value="1"/>
</dbReference>
<proteinExistence type="inferred from homology"/>
<feature type="transmembrane region" description="Helical" evidence="8">
    <location>
        <begin position="271"/>
        <end position="295"/>
    </location>
</feature>
<dbReference type="InterPro" id="IPR025857">
    <property type="entry name" value="MacB_PCD"/>
</dbReference>
<feature type="transmembrane region" description="Helical" evidence="8">
    <location>
        <begin position="380"/>
        <end position="400"/>
    </location>
</feature>
<dbReference type="InterPro" id="IPR011925">
    <property type="entry name" value="LolCE_TM"/>
</dbReference>
<keyword evidence="6 8" id="KW-1133">Transmembrane helix</keyword>
<keyword evidence="11" id="KW-0449">Lipoprotein</keyword>
<comment type="subcellular location">
    <subcellularLocation>
        <location evidence="1">Cell membrane</location>
        <topology evidence="1">Multi-pass membrane protein</topology>
    </subcellularLocation>
</comment>
<protein>
    <submittedName>
        <fullName evidence="11">Lipoprotein-releasing ABC transporter permease subunit</fullName>
    </submittedName>
</protein>
<evidence type="ECO:0000313" key="11">
    <source>
        <dbReference type="EMBL" id="MFC4656608.1"/>
    </source>
</evidence>
<evidence type="ECO:0000256" key="8">
    <source>
        <dbReference type="SAM" id="Phobius"/>
    </source>
</evidence>
<evidence type="ECO:0000313" key="12">
    <source>
        <dbReference type="Proteomes" id="UP001595962"/>
    </source>
</evidence>
<feature type="transmembrane region" description="Helical" evidence="8">
    <location>
        <begin position="21"/>
        <end position="47"/>
    </location>
</feature>
<dbReference type="InterPro" id="IPR003838">
    <property type="entry name" value="ABC3_permease_C"/>
</dbReference>
<evidence type="ECO:0000256" key="3">
    <source>
        <dbReference type="ARBA" id="ARBA00022448"/>
    </source>
</evidence>
<organism evidence="11 12">
    <name type="scientific">Rheinheimera marina</name>
    <dbReference type="NCBI Taxonomy" id="1774958"/>
    <lineage>
        <taxon>Bacteria</taxon>
        <taxon>Pseudomonadati</taxon>
        <taxon>Pseudomonadota</taxon>
        <taxon>Gammaproteobacteria</taxon>
        <taxon>Chromatiales</taxon>
        <taxon>Chromatiaceae</taxon>
        <taxon>Rheinheimera</taxon>
    </lineage>
</organism>
<reference evidence="12" key="1">
    <citation type="journal article" date="2019" name="Int. J. Syst. Evol. Microbiol.">
        <title>The Global Catalogue of Microorganisms (GCM) 10K type strain sequencing project: providing services to taxonomists for standard genome sequencing and annotation.</title>
        <authorList>
            <consortium name="The Broad Institute Genomics Platform"/>
            <consortium name="The Broad Institute Genome Sequencing Center for Infectious Disease"/>
            <person name="Wu L."/>
            <person name="Ma J."/>
        </authorList>
    </citation>
    <scope>NUCLEOTIDE SEQUENCE [LARGE SCALE GENOMIC DNA]</scope>
    <source>
        <strain evidence="12">DT28</strain>
    </source>
</reference>
<keyword evidence="12" id="KW-1185">Reference proteome</keyword>
<evidence type="ECO:0000256" key="7">
    <source>
        <dbReference type="ARBA" id="ARBA00023136"/>
    </source>
</evidence>
<evidence type="ECO:0000256" key="4">
    <source>
        <dbReference type="ARBA" id="ARBA00022475"/>
    </source>
</evidence>
<gene>
    <name evidence="11" type="ORF">ACFO3I_16435</name>
</gene>